<protein>
    <submittedName>
        <fullName evidence="1">Uncharacterized protein</fullName>
    </submittedName>
</protein>
<dbReference type="EMBL" id="CM035408">
    <property type="protein sequence ID" value="KAH7441868.1"/>
    <property type="molecule type" value="Genomic_DNA"/>
</dbReference>
<name>A0A8T2V4C9_CERRI</name>
<organism evidence="1 2">
    <name type="scientific">Ceratopteris richardii</name>
    <name type="common">Triangle waterfern</name>
    <dbReference type="NCBI Taxonomy" id="49495"/>
    <lineage>
        <taxon>Eukaryota</taxon>
        <taxon>Viridiplantae</taxon>
        <taxon>Streptophyta</taxon>
        <taxon>Embryophyta</taxon>
        <taxon>Tracheophyta</taxon>
        <taxon>Polypodiopsida</taxon>
        <taxon>Polypodiidae</taxon>
        <taxon>Polypodiales</taxon>
        <taxon>Pteridineae</taxon>
        <taxon>Pteridaceae</taxon>
        <taxon>Parkerioideae</taxon>
        <taxon>Ceratopteris</taxon>
    </lineage>
</organism>
<proteinExistence type="predicted"/>
<sequence>MTSFTCMTNNVKSRHNHFSDCHWFRANRDDAMEKQGIASIAILPSGSISGHFVDTRTSECLGIFGTQIECERECSRGEDYKLIDLCILEFQSKKEVRVVVESHGQDAARFQNATNIHGWERHVVDAVQIKDSGVTVPEIKFECQILKADEDAERHVQKYLPSLIGRGAVECKKQGSPAGLKH</sequence>
<reference evidence="1" key="1">
    <citation type="submission" date="2021-08" db="EMBL/GenBank/DDBJ databases">
        <title>WGS assembly of Ceratopteris richardii.</title>
        <authorList>
            <person name="Marchant D.B."/>
            <person name="Chen G."/>
            <person name="Jenkins J."/>
            <person name="Shu S."/>
            <person name="Leebens-Mack J."/>
            <person name="Grimwood J."/>
            <person name="Schmutz J."/>
            <person name="Soltis P."/>
            <person name="Soltis D."/>
            <person name="Chen Z.-H."/>
        </authorList>
    </citation>
    <scope>NUCLEOTIDE SEQUENCE</scope>
    <source>
        <strain evidence="1">Whitten #5841</strain>
        <tissue evidence="1">Leaf</tissue>
    </source>
</reference>
<gene>
    <name evidence="1" type="ORF">KP509_03G059500</name>
</gene>
<keyword evidence="2" id="KW-1185">Reference proteome</keyword>
<comment type="caution">
    <text evidence="1">The sequence shown here is derived from an EMBL/GenBank/DDBJ whole genome shotgun (WGS) entry which is preliminary data.</text>
</comment>
<dbReference type="PANTHER" id="PTHR37738:SF1">
    <property type="entry name" value="OS03G0257000 PROTEIN"/>
    <property type="match status" value="1"/>
</dbReference>
<dbReference type="Proteomes" id="UP000825935">
    <property type="component" value="Chromosome 3"/>
</dbReference>
<evidence type="ECO:0000313" key="2">
    <source>
        <dbReference type="Proteomes" id="UP000825935"/>
    </source>
</evidence>
<dbReference type="AlphaFoldDB" id="A0A8T2V4C9"/>
<dbReference type="PANTHER" id="PTHR37738">
    <property type="entry name" value="OS03G0209700 PROTEIN"/>
    <property type="match status" value="1"/>
</dbReference>
<evidence type="ECO:0000313" key="1">
    <source>
        <dbReference type="EMBL" id="KAH7441868.1"/>
    </source>
</evidence>
<dbReference type="OrthoDB" id="1898337at2759"/>
<accession>A0A8T2V4C9</accession>